<dbReference type="SMART" id="SM00332">
    <property type="entry name" value="PP2Cc"/>
    <property type="match status" value="1"/>
</dbReference>
<dbReference type="PROSITE" id="PS51746">
    <property type="entry name" value="PPM_2"/>
    <property type="match status" value="1"/>
</dbReference>
<protein>
    <recommendedName>
        <fullName evidence="1">PPM-type phosphatase domain-containing protein</fullName>
    </recommendedName>
</protein>
<reference evidence="2 3" key="1">
    <citation type="journal article" date="2020" name="Microbiol. Resour. Announc.">
        <title>Draft Genome Sequence of a Cladosporium Species Isolated from the Mesophotic Ascidian Didemnum maculosum.</title>
        <authorList>
            <person name="Gioti A."/>
            <person name="Siaperas R."/>
            <person name="Nikolaivits E."/>
            <person name="Le Goff G."/>
            <person name="Ouazzani J."/>
            <person name="Kotoulas G."/>
            <person name="Topakas E."/>
        </authorList>
    </citation>
    <scope>NUCLEOTIDE SEQUENCE [LARGE SCALE GENOMIC DNA]</scope>
    <source>
        <strain evidence="2 3">TM138-S3</strain>
    </source>
</reference>
<accession>A0AB34L6C0</accession>
<dbReference type="SUPFAM" id="SSF81606">
    <property type="entry name" value="PP2C-like"/>
    <property type="match status" value="1"/>
</dbReference>
<dbReference type="InterPro" id="IPR001932">
    <property type="entry name" value="PPM-type_phosphatase-like_dom"/>
</dbReference>
<dbReference type="PANTHER" id="PTHR47992">
    <property type="entry name" value="PROTEIN PHOSPHATASE"/>
    <property type="match status" value="1"/>
</dbReference>
<evidence type="ECO:0000313" key="2">
    <source>
        <dbReference type="EMBL" id="KAL1590665.1"/>
    </source>
</evidence>
<dbReference type="GeneID" id="96002196"/>
<keyword evidence="3" id="KW-1185">Reference proteome</keyword>
<sequence length="297" mass="32094">MAPIEAIDIGAATVLGARQFQEDRYTVAKPGTLSADKSLACFAVFDGHGGSEVAEHARQNLVSRIDRRLKICDDYEQAISDALIEEDNAIRKTGMLQPGSTVALALVDIKRGTVVVADLGDSHVVLAEKGSEKKGDWKAKCLTEAQKPWSKGERERIHEAGGKLNRIYGEQRLGALNMSRSLGDMDYKQPAASWITSSAVIRDDLPKKEGSITGDLVSNEAHTMTRDLPARSLLLLATDGVGEGPAAERVARSAADLWDKKVPAQKIAAELARRAEKQRYADNCTIIVVCMRGSAAK</sequence>
<dbReference type="CDD" id="cd00143">
    <property type="entry name" value="PP2Cc"/>
    <property type="match status" value="1"/>
</dbReference>
<dbReference type="InterPro" id="IPR015655">
    <property type="entry name" value="PP2C"/>
</dbReference>
<evidence type="ECO:0000259" key="1">
    <source>
        <dbReference type="PROSITE" id="PS51746"/>
    </source>
</evidence>
<proteinExistence type="predicted"/>
<dbReference type="AlphaFoldDB" id="A0AB34L6C0"/>
<dbReference type="Proteomes" id="UP000803884">
    <property type="component" value="Unassembled WGS sequence"/>
</dbReference>
<organism evidence="2 3">
    <name type="scientific">Cladosporium halotolerans</name>
    <dbReference type="NCBI Taxonomy" id="1052096"/>
    <lineage>
        <taxon>Eukaryota</taxon>
        <taxon>Fungi</taxon>
        <taxon>Dikarya</taxon>
        <taxon>Ascomycota</taxon>
        <taxon>Pezizomycotina</taxon>
        <taxon>Dothideomycetes</taxon>
        <taxon>Dothideomycetidae</taxon>
        <taxon>Cladosporiales</taxon>
        <taxon>Cladosporiaceae</taxon>
        <taxon>Cladosporium</taxon>
    </lineage>
</organism>
<name>A0AB34L6C0_9PEZI</name>
<dbReference type="GO" id="GO:0004722">
    <property type="term" value="F:protein serine/threonine phosphatase activity"/>
    <property type="evidence" value="ECO:0007669"/>
    <property type="project" value="InterPro"/>
</dbReference>
<feature type="domain" description="PPM-type phosphatase" evidence="1">
    <location>
        <begin position="8"/>
        <end position="291"/>
    </location>
</feature>
<comment type="caution">
    <text evidence="2">The sequence shown here is derived from an EMBL/GenBank/DDBJ whole genome shotgun (WGS) entry which is preliminary data.</text>
</comment>
<dbReference type="Gene3D" id="3.60.40.10">
    <property type="entry name" value="PPM-type phosphatase domain"/>
    <property type="match status" value="1"/>
</dbReference>
<dbReference type="EMBL" id="JAAQHG020000002">
    <property type="protein sequence ID" value="KAL1590665.1"/>
    <property type="molecule type" value="Genomic_DNA"/>
</dbReference>
<gene>
    <name evidence="2" type="ORF">WHR41_00752</name>
</gene>
<dbReference type="InterPro" id="IPR036457">
    <property type="entry name" value="PPM-type-like_dom_sf"/>
</dbReference>
<dbReference type="RefSeq" id="XP_069233770.1">
    <property type="nucleotide sequence ID" value="XM_069369358.1"/>
</dbReference>
<dbReference type="Pfam" id="PF00481">
    <property type="entry name" value="PP2C"/>
    <property type="match status" value="1"/>
</dbReference>
<evidence type="ECO:0000313" key="3">
    <source>
        <dbReference type="Proteomes" id="UP000803884"/>
    </source>
</evidence>